<feature type="region of interest" description="Disordered" evidence="1">
    <location>
        <begin position="562"/>
        <end position="582"/>
    </location>
</feature>
<accession>E2AV52</accession>
<dbReference type="STRING" id="104421.E2AV52"/>
<organism evidence="3">
    <name type="scientific">Camponotus floridanus</name>
    <name type="common">Florida carpenter ant</name>
    <dbReference type="NCBI Taxonomy" id="104421"/>
    <lineage>
        <taxon>Eukaryota</taxon>
        <taxon>Metazoa</taxon>
        <taxon>Ecdysozoa</taxon>
        <taxon>Arthropoda</taxon>
        <taxon>Hexapoda</taxon>
        <taxon>Insecta</taxon>
        <taxon>Pterygota</taxon>
        <taxon>Neoptera</taxon>
        <taxon>Endopterygota</taxon>
        <taxon>Hymenoptera</taxon>
        <taxon>Apocrita</taxon>
        <taxon>Aculeata</taxon>
        <taxon>Formicoidea</taxon>
        <taxon>Formicidae</taxon>
        <taxon>Formicinae</taxon>
        <taxon>Camponotus</taxon>
    </lineage>
</organism>
<dbReference type="EMBL" id="GL443026">
    <property type="protein sequence ID" value="EFN62683.1"/>
    <property type="molecule type" value="Genomic_DNA"/>
</dbReference>
<feature type="compositionally biased region" description="Polar residues" evidence="1">
    <location>
        <begin position="521"/>
        <end position="541"/>
    </location>
</feature>
<dbReference type="AlphaFoldDB" id="E2AV52"/>
<evidence type="ECO:0000313" key="2">
    <source>
        <dbReference type="EMBL" id="EFN62683.1"/>
    </source>
</evidence>
<evidence type="ECO:0000256" key="1">
    <source>
        <dbReference type="SAM" id="MobiDB-lite"/>
    </source>
</evidence>
<keyword evidence="3" id="KW-1185">Reference proteome</keyword>
<dbReference type="InParanoid" id="E2AV52"/>
<reference evidence="2 3" key="1">
    <citation type="journal article" date="2010" name="Science">
        <title>Genomic comparison of the ants Camponotus floridanus and Harpegnathos saltator.</title>
        <authorList>
            <person name="Bonasio R."/>
            <person name="Zhang G."/>
            <person name="Ye C."/>
            <person name="Mutti N.S."/>
            <person name="Fang X."/>
            <person name="Qin N."/>
            <person name="Donahue G."/>
            <person name="Yang P."/>
            <person name="Li Q."/>
            <person name="Li C."/>
            <person name="Zhang P."/>
            <person name="Huang Z."/>
            <person name="Berger S.L."/>
            <person name="Reinberg D."/>
            <person name="Wang J."/>
            <person name="Liebig J."/>
        </authorList>
    </citation>
    <scope>NUCLEOTIDE SEQUENCE [LARGE SCALE GENOMIC DNA]</scope>
    <source>
        <strain evidence="3">C129</strain>
    </source>
</reference>
<proteinExistence type="predicted"/>
<dbReference type="OMA" id="MWVETYV"/>
<sequence length="1276" mass="146093">MAYTYNLISILSKLNTVDKNQQTAIILLSLIKNLPSYLQCTARFLINEIEQERIDLNKLLNQTSETFNYLINIDLGILKSKIKIVDDEMEGYDKYSNITQKALGPVFVKLFYNLQTRTLSLSQNLFGLILINLPNPNDDPALEENIRYLYDLTKNNNIDHKTWDLIEEHSISSDAYKLVFSVLSKILVSDVGMVVKNAAAYVYHHLRLVMTPTYDNPNMIYLHRLIKQDIDIEMLFSAIVPQEFGPDAIRLKDHLVTYFMHNYRNGDLDKILNGFNRFAYRDPLDLLIAFLTRLVNRIPSFPNSSLQTIQQSITPLLSTLILKKSTRTFTPFVSPEIDVLILIESLKIPDIEPVFQSTIDSIKFELISQPQLSVLVSTLLPTEKYNCLTPIQCLIYTFQKIQSLHDNLPMTLMTNIQTITYILKTRLTQIQNYFIPQFFIPSDTDIVFNVSNYEIKQIKKSQIIPNNLNDSLYKWKLKSYYNVTSDVQYGSSNNARRQITENNKQTTKKMKNIKSTKTKVESSTIVTNQAQTTKHTESSKLSQENLSDQFLIFSTTSIYADSPETTTKPLQKPEKEQPQSISVSPNIIEDRESDVDSLNIKEEGISPQLNVIEDIESQIYPLEEINKDITMKKSIVKKIHKNETRKKNFVEKPTKTEKPTTIITTILPNIESNIKEKQESDVISHIKEKEFSFQQESNGISYIKEEEFSSQPKTSEENESQTYSLEDVSKDVTTEKPTPSVKTIHKTKKEKTNIPEKTTDDVPKNITTSVLPPSIELNEPLKIQLLNDNIPIVTPDDHNKTVPGLVLPQITKLLKPANINDFFLNDDTPVVTQVLQPLSVIFGKNYIKKILQDEINVHRTNIALLLAVLKKAITYEQVTTNINLMDLIQKYISAIEYISPTILFPIVVSSKKLVSRVVYSTFNVHDLTHSIISERPPAEATPDTITIPLVNPKIWLQSINSSDPYADLLPTLEEESAFAKTIEPLKNILTSKKKIVEILGPDFQPLVYPNIGTLLITLLQKLRKTEIIQSDPDLRSLINMYIYAIEIPSMNIQVSEDNFVKMMSETTGQWQPELTSLIIALPTPKNKGEVAMMQKMKQFLNDLTLLEKLHITKPSSTMSRGELLYKIILSALSGKTHLKKQDLKAFKYYKDKVKFTDMGALPIKWVWVKIYVAKIKINLGSIIQQTVDFNELTYKEKIIYNNVITYLAENPNLLQDNEDFEFQTFKTQGQFIQGLFKHLLKKPQINKKIKKDIQKLLPRVKLTGQGAIPISNLSEF</sequence>
<feature type="region of interest" description="Disordered" evidence="1">
    <location>
        <begin position="706"/>
        <end position="750"/>
    </location>
</feature>
<name>E2AV52_CAMFO</name>
<feature type="region of interest" description="Disordered" evidence="1">
    <location>
        <begin position="513"/>
        <end position="541"/>
    </location>
</feature>
<protein>
    <submittedName>
        <fullName evidence="2">Uncharacterized protein</fullName>
    </submittedName>
</protein>
<evidence type="ECO:0000313" key="3">
    <source>
        <dbReference type="Proteomes" id="UP000000311"/>
    </source>
</evidence>
<dbReference type="Proteomes" id="UP000000311">
    <property type="component" value="Unassembled WGS sequence"/>
</dbReference>
<dbReference type="OrthoDB" id="7694537at2759"/>
<gene>
    <name evidence="2" type="ORF">EAG_10035</name>
</gene>